<gene>
    <name evidence="2" type="ORF">P5673_010487</name>
</gene>
<keyword evidence="3" id="KW-1185">Reference proteome</keyword>
<name>A0AAD9V919_ACRCE</name>
<evidence type="ECO:0000256" key="1">
    <source>
        <dbReference type="SAM" id="MobiDB-lite"/>
    </source>
</evidence>
<comment type="caution">
    <text evidence="2">The sequence shown here is derived from an EMBL/GenBank/DDBJ whole genome shotgun (WGS) entry which is preliminary data.</text>
</comment>
<evidence type="ECO:0000313" key="3">
    <source>
        <dbReference type="Proteomes" id="UP001249851"/>
    </source>
</evidence>
<reference evidence="2" key="2">
    <citation type="journal article" date="2023" name="Science">
        <title>Genomic signatures of disease resistance in endangered staghorn corals.</title>
        <authorList>
            <person name="Vollmer S.V."/>
            <person name="Selwyn J.D."/>
            <person name="Despard B.A."/>
            <person name="Roesel C.L."/>
        </authorList>
    </citation>
    <scope>NUCLEOTIDE SEQUENCE</scope>
    <source>
        <strain evidence="2">K2</strain>
    </source>
</reference>
<dbReference type="Proteomes" id="UP001249851">
    <property type="component" value="Unassembled WGS sequence"/>
</dbReference>
<proteinExistence type="predicted"/>
<sequence length="156" mass="17972">MGIYQVQVDSDNELFVIAEPIPVRQRNVMDFLAILHQLWGFTLEADFKKTLTGKRVLEKHSVPSMFCWSRSPRKRKSPKKREPPRGRVRLFDRSVASSPATVTDSPDPIYTAILNCHDYIFSGEPAKTTEEQLEAAHQRIEELETALNKQTIYKQL</sequence>
<dbReference type="AlphaFoldDB" id="A0AAD9V919"/>
<reference evidence="2" key="1">
    <citation type="journal article" date="2023" name="G3 (Bethesda)">
        <title>Whole genome assembly and annotation of the endangered Caribbean coral Acropora cervicornis.</title>
        <authorList>
            <person name="Selwyn J.D."/>
            <person name="Vollmer S.V."/>
        </authorList>
    </citation>
    <scope>NUCLEOTIDE SEQUENCE</scope>
    <source>
        <strain evidence="2">K2</strain>
    </source>
</reference>
<evidence type="ECO:0000313" key="2">
    <source>
        <dbReference type="EMBL" id="KAK2565427.1"/>
    </source>
</evidence>
<feature type="region of interest" description="Disordered" evidence="1">
    <location>
        <begin position="68"/>
        <end position="87"/>
    </location>
</feature>
<organism evidence="2 3">
    <name type="scientific">Acropora cervicornis</name>
    <name type="common">Staghorn coral</name>
    <dbReference type="NCBI Taxonomy" id="6130"/>
    <lineage>
        <taxon>Eukaryota</taxon>
        <taxon>Metazoa</taxon>
        <taxon>Cnidaria</taxon>
        <taxon>Anthozoa</taxon>
        <taxon>Hexacorallia</taxon>
        <taxon>Scleractinia</taxon>
        <taxon>Astrocoeniina</taxon>
        <taxon>Acroporidae</taxon>
        <taxon>Acropora</taxon>
    </lineage>
</organism>
<dbReference type="EMBL" id="JARQWQ010000019">
    <property type="protein sequence ID" value="KAK2565427.1"/>
    <property type="molecule type" value="Genomic_DNA"/>
</dbReference>
<protein>
    <submittedName>
        <fullName evidence="2">Uncharacterized protein</fullName>
    </submittedName>
</protein>
<accession>A0AAD9V919</accession>